<dbReference type="InterPro" id="IPR006865">
    <property type="entry name" value="DUF629"/>
</dbReference>
<protein>
    <recommendedName>
        <fullName evidence="6">C2H2-type domain-containing protein</fullName>
    </recommendedName>
</protein>
<keyword evidence="1" id="KW-0833">Ubl conjugation pathway</keyword>
<sequence>MTGKKAARPSPSSSSSSSSSSPTSSSPITTSKECNRALQFLQNGNHSEALKLARSIVSRHPDSAPAHSTLAAIHFRTAKLSKPKKRENFVSAVDSAEIAVVLSPNSISFSLFHASLLFELAQDDTASSSDYDPVIEECQRGLWIKNPLDPLEDNLDTDENDAENSTVELRIRTVKRNLKELLEKAKTQKLKMVAEEHPFPELNKDIKAIQDLKAEIQTRFITEKLSFEKMETPSHLPPIIPDRLSDKRKLKNLEMVISKVNTVWQAWAYWNDTMSLEAKKELLSVEIEDLNFHFIKNKALVAKAKEVLAEAVECLKVTKNWKFWECFRCGERFFNWESQKEHLEYMHLGPLSEELHSVEPESMTHISVQQTINSDDWNPVDMVAAAKLMEDLPRNESGDLKKVNWPYCDNKNRYTLIRKIQKILRMYLAIRCFPMSLFGILLPKIREVLEVENRIPKPVLEEHFFYKTLHSICFLEEPELKHILDFLENNIEVPCGLLLCNSLIADKARGDTNSYERIVISDDFSRLVFDERMLHGQILEIGNVDESKNDGKKDIKAIIHWLFAGGPTIFIEKLKGWTRFREASKNQGMEYFKIIQTEFRQLQKMCERKRDLLEYQKSWQYLEDICLEEQKIKNEIPGYNPQSYKSVLLNLQKKVEAEKGYDEMDSFGLELDNISCIFKKAQEENDIKSLIRVNINQTAVKLLKLDAIIMMINAAMQHTWKKLEMVTTYDYRSIVVPLLKSFMRAQLEDMVEKDAAEKSNAAAEALLSELALDDKNIEKGGNDARQGQGKLKDKKKKKDHKKAKEFKVTGGSEKQQENVEQTSFPVAHGKDYPLNPEIAGPVSNDELENDEWELKAEEEYRMLEMNLEFQKQIEYEAKQKRLAELNKAETSAGNVAEDVAFSGINFGSFDWADYHQDQGVRSDEKASEPEQEKHPKAPEAD</sequence>
<dbReference type="PROSITE" id="PS50157">
    <property type="entry name" value="ZINC_FINGER_C2H2_2"/>
    <property type="match status" value="1"/>
</dbReference>
<dbReference type="Gene3D" id="1.25.40.10">
    <property type="entry name" value="Tetratricopeptide repeat domain"/>
    <property type="match status" value="1"/>
</dbReference>
<reference evidence="7" key="1">
    <citation type="submission" date="2018-02" db="EMBL/GenBank/DDBJ databases">
        <authorList>
            <person name="Cohen D.B."/>
            <person name="Kent A.D."/>
        </authorList>
    </citation>
    <scope>NUCLEOTIDE SEQUENCE</scope>
</reference>
<evidence type="ECO:0000256" key="1">
    <source>
        <dbReference type="ARBA" id="ARBA00022786"/>
    </source>
</evidence>
<keyword evidence="2" id="KW-0378">Hydrolase</keyword>
<dbReference type="AlphaFoldDB" id="A0A2N9F7E6"/>
<feature type="domain" description="C2H2-type" evidence="6">
    <location>
        <begin position="324"/>
        <end position="352"/>
    </location>
</feature>
<proteinExistence type="predicted"/>
<dbReference type="PANTHER" id="PTHR22975:SF9">
    <property type="entry name" value="ECHINUS SPLICE FORM 3"/>
    <property type="match status" value="1"/>
</dbReference>
<dbReference type="InterPro" id="IPR052398">
    <property type="entry name" value="Ubiquitin_hydrolase_53/54"/>
</dbReference>
<keyword evidence="3" id="KW-0479">Metal-binding</keyword>
<name>A0A2N9F7E6_FAGSY</name>
<dbReference type="InterPro" id="IPR006866">
    <property type="entry name" value="DUF627_N"/>
</dbReference>
<evidence type="ECO:0000313" key="7">
    <source>
        <dbReference type="EMBL" id="SPC83083.1"/>
    </source>
</evidence>
<feature type="region of interest" description="Disordered" evidence="5">
    <location>
        <begin position="915"/>
        <end position="941"/>
    </location>
</feature>
<dbReference type="PROSITE" id="PS00028">
    <property type="entry name" value="ZINC_FINGER_C2H2_1"/>
    <property type="match status" value="1"/>
</dbReference>
<dbReference type="InterPro" id="IPR013087">
    <property type="entry name" value="Znf_C2H2_type"/>
</dbReference>
<feature type="coiled-coil region" evidence="4">
    <location>
        <begin position="164"/>
        <end position="195"/>
    </location>
</feature>
<accession>A0A2N9F7E6</accession>
<keyword evidence="3" id="KW-0863">Zinc-finger</keyword>
<evidence type="ECO:0000256" key="4">
    <source>
        <dbReference type="SAM" id="Coils"/>
    </source>
</evidence>
<feature type="compositionally biased region" description="Basic residues" evidence="5">
    <location>
        <begin position="792"/>
        <end position="804"/>
    </location>
</feature>
<evidence type="ECO:0000259" key="6">
    <source>
        <dbReference type="PROSITE" id="PS50157"/>
    </source>
</evidence>
<feature type="region of interest" description="Disordered" evidence="5">
    <location>
        <begin position="777"/>
        <end position="820"/>
    </location>
</feature>
<evidence type="ECO:0000256" key="2">
    <source>
        <dbReference type="ARBA" id="ARBA00022801"/>
    </source>
</evidence>
<dbReference type="GO" id="GO:0016787">
    <property type="term" value="F:hydrolase activity"/>
    <property type="evidence" value="ECO:0007669"/>
    <property type="project" value="UniProtKB-KW"/>
</dbReference>
<feature type="region of interest" description="Disordered" evidence="5">
    <location>
        <begin position="1"/>
        <end position="30"/>
    </location>
</feature>
<keyword evidence="4" id="KW-0175">Coiled coil</keyword>
<gene>
    <name evidence="7" type="ORF">FSB_LOCUS10965</name>
</gene>
<dbReference type="GO" id="GO:0008270">
    <property type="term" value="F:zinc ion binding"/>
    <property type="evidence" value="ECO:0007669"/>
    <property type="project" value="UniProtKB-KW"/>
</dbReference>
<dbReference type="SUPFAM" id="SSF48452">
    <property type="entry name" value="TPR-like"/>
    <property type="match status" value="1"/>
</dbReference>
<dbReference type="Pfam" id="PF04780">
    <property type="entry name" value="DUF629"/>
    <property type="match status" value="1"/>
</dbReference>
<feature type="compositionally biased region" description="Low complexity" evidence="5">
    <location>
        <begin position="9"/>
        <end position="30"/>
    </location>
</feature>
<dbReference type="PANTHER" id="PTHR22975">
    <property type="entry name" value="UBIQUITIN SPECIFIC PROTEINASE"/>
    <property type="match status" value="1"/>
</dbReference>
<evidence type="ECO:0000256" key="5">
    <source>
        <dbReference type="SAM" id="MobiDB-lite"/>
    </source>
</evidence>
<keyword evidence="3" id="KW-0862">Zinc</keyword>
<dbReference type="Pfam" id="PF04781">
    <property type="entry name" value="DUF627"/>
    <property type="match status" value="1"/>
</dbReference>
<dbReference type="EMBL" id="OIVN01000621">
    <property type="protein sequence ID" value="SPC83083.1"/>
    <property type="molecule type" value="Genomic_DNA"/>
</dbReference>
<organism evidence="7">
    <name type="scientific">Fagus sylvatica</name>
    <name type="common">Beechnut</name>
    <dbReference type="NCBI Taxonomy" id="28930"/>
    <lineage>
        <taxon>Eukaryota</taxon>
        <taxon>Viridiplantae</taxon>
        <taxon>Streptophyta</taxon>
        <taxon>Embryophyta</taxon>
        <taxon>Tracheophyta</taxon>
        <taxon>Spermatophyta</taxon>
        <taxon>Magnoliopsida</taxon>
        <taxon>eudicotyledons</taxon>
        <taxon>Gunneridae</taxon>
        <taxon>Pentapetalae</taxon>
        <taxon>rosids</taxon>
        <taxon>fabids</taxon>
        <taxon>Fagales</taxon>
        <taxon>Fagaceae</taxon>
        <taxon>Fagus</taxon>
    </lineage>
</organism>
<dbReference type="InterPro" id="IPR011990">
    <property type="entry name" value="TPR-like_helical_dom_sf"/>
</dbReference>
<evidence type="ECO:0000256" key="3">
    <source>
        <dbReference type="PROSITE-ProRule" id="PRU00042"/>
    </source>
</evidence>